<dbReference type="EMBL" id="CP101527">
    <property type="protein sequence ID" value="UZW74263.1"/>
    <property type="molecule type" value="Genomic_DNA"/>
</dbReference>
<dbReference type="InterPro" id="IPR021727">
    <property type="entry name" value="DUF3299"/>
</dbReference>
<evidence type="ECO:0000313" key="3">
    <source>
        <dbReference type="Proteomes" id="UP001164472"/>
    </source>
</evidence>
<keyword evidence="3" id="KW-1185">Reference proteome</keyword>
<name>A0A9E8HGJ3_9ALTE</name>
<protein>
    <submittedName>
        <fullName evidence="2">DUF3299 domain-containing protein</fullName>
    </submittedName>
</protein>
<dbReference type="Proteomes" id="UP001164472">
    <property type="component" value="Chromosome"/>
</dbReference>
<feature type="signal peptide" evidence="1">
    <location>
        <begin position="1"/>
        <end position="24"/>
    </location>
</feature>
<keyword evidence="1" id="KW-0732">Signal</keyword>
<sequence>MLNVKTLLLPFVLLSVISIAPAVAAEPIRQITWEDLVPQVEIYNDPFLKLTPEQKFDLIVVSRTRELQEGRVDMTPEQTERLTKALKRLEKDQIDVDGLLALRGEIAAKRQHAMEAVNEDLNGQKVRLPGYVLPLEMDGLKVTEFLLVPYVGACIHEPVPPANQIVLVKFAPGVEVNGRFTPVWVQGKMITQFGITELNLMDGSADIPRSYTLNADVIELYRK</sequence>
<dbReference type="AlphaFoldDB" id="A0A9E8HGJ3"/>
<reference evidence="2" key="1">
    <citation type="submission" date="2022-07" db="EMBL/GenBank/DDBJ databases">
        <title>Alkalimarinus sp. nov., isolated from gut of a Alitta virens.</title>
        <authorList>
            <person name="Yang A.I."/>
            <person name="Shin N.-R."/>
        </authorList>
    </citation>
    <scope>NUCLEOTIDE SEQUENCE</scope>
    <source>
        <strain evidence="2">FA028</strain>
    </source>
</reference>
<feature type="chain" id="PRO_5039551418" evidence="1">
    <location>
        <begin position="25"/>
        <end position="223"/>
    </location>
</feature>
<dbReference type="RefSeq" id="WP_251811136.1">
    <property type="nucleotide sequence ID" value="NZ_CP101527.1"/>
</dbReference>
<dbReference type="Pfam" id="PF11736">
    <property type="entry name" value="DUF3299"/>
    <property type="match status" value="1"/>
</dbReference>
<dbReference type="KEGG" id="asem:NNL22_14720"/>
<dbReference type="Gene3D" id="2.40.50.870">
    <property type="entry name" value="Protein of unknown function (DUF3299)"/>
    <property type="match status" value="1"/>
</dbReference>
<organism evidence="2 3">
    <name type="scientific">Alkalimarinus sediminis</name>
    <dbReference type="NCBI Taxonomy" id="1632866"/>
    <lineage>
        <taxon>Bacteria</taxon>
        <taxon>Pseudomonadati</taxon>
        <taxon>Pseudomonadota</taxon>
        <taxon>Gammaproteobacteria</taxon>
        <taxon>Alteromonadales</taxon>
        <taxon>Alteromonadaceae</taxon>
        <taxon>Alkalimarinus</taxon>
    </lineage>
</organism>
<accession>A0A9E8HGJ3</accession>
<gene>
    <name evidence="2" type="ORF">NNL22_14720</name>
</gene>
<proteinExistence type="predicted"/>
<evidence type="ECO:0000256" key="1">
    <source>
        <dbReference type="SAM" id="SignalP"/>
    </source>
</evidence>
<evidence type="ECO:0000313" key="2">
    <source>
        <dbReference type="EMBL" id="UZW74263.1"/>
    </source>
</evidence>